<dbReference type="Proteomes" id="UP000295221">
    <property type="component" value="Unassembled WGS sequence"/>
</dbReference>
<organism evidence="2 3">
    <name type="scientific">Natronoflexus pectinivorans</name>
    <dbReference type="NCBI Taxonomy" id="682526"/>
    <lineage>
        <taxon>Bacteria</taxon>
        <taxon>Pseudomonadati</taxon>
        <taxon>Bacteroidota</taxon>
        <taxon>Bacteroidia</taxon>
        <taxon>Marinilabiliales</taxon>
        <taxon>Marinilabiliaceae</taxon>
        <taxon>Natronoflexus</taxon>
    </lineage>
</organism>
<evidence type="ECO:0000313" key="3">
    <source>
        <dbReference type="Proteomes" id="UP000295221"/>
    </source>
</evidence>
<evidence type="ECO:0000259" key="1">
    <source>
        <dbReference type="Pfam" id="PF08670"/>
    </source>
</evidence>
<proteinExistence type="predicted"/>
<name>A0A4R2GK61_9BACT</name>
<feature type="domain" description="MEKHLA" evidence="1">
    <location>
        <begin position="18"/>
        <end position="156"/>
    </location>
</feature>
<dbReference type="EMBL" id="SLWK01000003">
    <property type="protein sequence ID" value="TCO09152.1"/>
    <property type="molecule type" value="Genomic_DNA"/>
</dbReference>
<evidence type="ECO:0000313" key="2">
    <source>
        <dbReference type="EMBL" id="TCO09152.1"/>
    </source>
</evidence>
<protein>
    <submittedName>
        <fullName evidence="2">MEKHLA domain-containing protein</fullName>
    </submittedName>
</protein>
<keyword evidence="3" id="KW-1185">Reference proteome</keyword>
<gene>
    <name evidence="2" type="ORF">EV194_10363</name>
</gene>
<dbReference type="Pfam" id="PF08670">
    <property type="entry name" value="MEKHLA"/>
    <property type="match status" value="1"/>
</dbReference>
<comment type="caution">
    <text evidence="2">The sequence shown here is derived from an EMBL/GenBank/DDBJ whole genome shotgun (WGS) entry which is preliminary data.</text>
</comment>
<dbReference type="AlphaFoldDB" id="A0A4R2GK61"/>
<dbReference type="InterPro" id="IPR013978">
    <property type="entry name" value="MEKHLA"/>
</dbReference>
<accession>A0A4R2GK61</accession>
<reference evidence="2 3" key="1">
    <citation type="submission" date="2019-03" db="EMBL/GenBank/DDBJ databases">
        <title>Genomic Encyclopedia of Type Strains, Phase IV (KMG-IV): sequencing the most valuable type-strain genomes for metagenomic binning, comparative biology and taxonomic classification.</title>
        <authorList>
            <person name="Goeker M."/>
        </authorList>
    </citation>
    <scope>NUCLEOTIDE SEQUENCE [LARGE SCALE GENOMIC DNA]</scope>
    <source>
        <strain evidence="2 3">DSM 24179</strain>
    </source>
</reference>
<dbReference type="OrthoDB" id="9794448at2"/>
<dbReference type="RefSeq" id="WP_132432969.1">
    <property type="nucleotide sequence ID" value="NZ_SLWK01000003.1"/>
</dbReference>
<sequence>MQKNDLPSNENGYLKDYIFLITSSLKNLTNIELVDFSLNLEEQAKQVFNSDYVLLAHNATQEPIFNYANKTALRLFEMSWDEITNMSSKYSAESDERAKREKVLADVTEKGYSKNYSGIRISKTGRRFKIQNAVIWNVYDSENNRVGQAAMFDEFEYF</sequence>